<dbReference type="EMBL" id="CP002364">
    <property type="protein sequence ID" value="ADW16285.1"/>
    <property type="molecule type" value="Genomic_DNA"/>
</dbReference>
<dbReference type="GO" id="GO:0015074">
    <property type="term" value="P:DNA integration"/>
    <property type="evidence" value="ECO:0007669"/>
    <property type="project" value="UniProtKB-KW"/>
</dbReference>
<keyword evidence="1" id="KW-0229">DNA integration</keyword>
<feature type="domain" description="Tyr recombinase" evidence="5">
    <location>
        <begin position="169"/>
        <end position="347"/>
    </location>
</feature>
<dbReference type="PANTHER" id="PTHR30349">
    <property type="entry name" value="PHAGE INTEGRASE-RELATED"/>
    <property type="match status" value="1"/>
</dbReference>
<evidence type="ECO:0000259" key="6">
    <source>
        <dbReference type="PROSITE" id="PS51900"/>
    </source>
</evidence>
<dbReference type="Gene3D" id="1.10.443.10">
    <property type="entry name" value="Intergrase catalytic core"/>
    <property type="match status" value="1"/>
</dbReference>
<evidence type="ECO:0000313" key="8">
    <source>
        <dbReference type="Proteomes" id="UP000006365"/>
    </source>
</evidence>
<protein>
    <submittedName>
        <fullName evidence="7">Integrase family protein</fullName>
    </submittedName>
</protein>
<feature type="domain" description="Core-binding (CB)" evidence="6">
    <location>
        <begin position="67"/>
        <end position="147"/>
    </location>
</feature>
<dbReference type="Proteomes" id="UP000006365">
    <property type="component" value="Chromosome"/>
</dbReference>
<dbReference type="InterPro" id="IPR011010">
    <property type="entry name" value="DNA_brk_join_enz"/>
</dbReference>
<dbReference type="PROSITE" id="PS51898">
    <property type="entry name" value="TYR_RECOMBINASE"/>
    <property type="match status" value="1"/>
</dbReference>
<evidence type="ECO:0000256" key="4">
    <source>
        <dbReference type="PROSITE-ProRule" id="PRU01248"/>
    </source>
</evidence>
<dbReference type="PROSITE" id="PS51900">
    <property type="entry name" value="CB"/>
    <property type="match status" value="1"/>
</dbReference>
<dbReference type="SUPFAM" id="SSF56349">
    <property type="entry name" value="DNA breaking-rejoining enzymes"/>
    <property type="match status" value="1"/>
</dbReference>
<dbReference type="Pfam" id="PF00589">
    <property type="entry name" value="Phage_integrase"/>
    <property type="match status" value="1"/>
</dbReference>
<accession>A0A7U3YJ40</accession>
<name>A0A7U3YJ40_DESPD</name>
<dbReference type="PANTHER" id="PTHR30349:SF94">
    <property type="entry name" value="INTEGRASE_RECOMBINASE HI_1414-RELATED"/>
    <property type="match status" value="1"/>
</dbReference>
<organism evidence="7 8">
    <name type="scientific">Desulfobulbus propionicus (strain ATCC 33891 / DSM 2032 / VKM B-1956 / 1pr3)</name>
    <dbReference type="NCBI Taxonomy" id="577650"/>
    <lineage>
        <taxon>Bacteria</taxon>
        <taxon>Pseudomonadati</taxon>
        <taxon>Thermodesulfobacteriota</taxon>
        <taxon>Desulfobulbia</taxon>
        <taxon>Desulfobulbales</taxon>
        <taxon>Desulfobulbaceae</taxon>
        <taxon>Desulfobulbus</taxon>
    </lineage>
</organism>
<keyword evidence="3" id="KW-0233">DNA recombination</keyword>
<dbReference type="InterPro" id="IPR013762">
    <property type="entry name" value="Integrase-like_cat_sf"/>
</dbReference>
<dbReference type="KEGG" id="dpr:Despr_0091"/>
<dbReference type="InterPro" id="IPR044068">
    <property type="entry name" value="CB"/>
</dbReference>
<evidence type="ECO:0000256" key="3">
    <source>
        <dbReference type="ARBA" id="ARBA00023172"/>
    </source>
</evidence>
<dbReference type="CDD" id="cd00796">
    <property type="entry name" value="INT_Rci_Hp1_C"/>
    <property type="match status" value="1"/>
</dbReference>
<dbReference type="Gene3D" id="1.10.150.130">
    <property type="match status" value="1"/>
</dbReference>
<evidence type="ECO:0000256" key="1">
    <source>
        <dbReference type="ARBA" id="ARBA00022908"/>
    </source>
</evidence>
<dbReference type="GO" id="GO:0006310">
    <property type="term" value="P:DNA recombination"/>
    <property type="evidence" value="ECO:0007669"/>
    <property type="project" value="UniProtKB-KW"/>
</dbReference>
<sequence>MYAQNGNRHETKEEKSFVYKAEIRMKGFPCLSQTFDRLSEAQRWAEDTESLLRSGGQITDNDVPEELTFVDALDRYELEVSNRKRPNTKIRERTSANRLREHFSGLKLKEITPSLVAAFRDKRLKSVGPSTVQKDLALLSHLFTIANAEWALDIKNPVATIRKPAKPDSRLRLLSKDEARHLLETSKQSRNKKLYHFLQLMLHTGMRPSEAAGITWGQIDIDARIIDLTVTKTKPRRVPLTVKAVELLLELMPDQYEKNSFVFLPNNCSETLRRRPNLFFRRAFWNALKKANIEDFHMHDLRHTAASYLLMAGVDLRTLADILGHSTMQMVQRYTHLLDDHKLKAIDKIELLGR</sequence>
<gene>
    <name evidence="7" type="ordered locus">Despr_0091</name>
</gene>
<dbReference type="AlphaFoldDB" id="A0A7U3YJ40"/>
<reference evidence="7 8" key="1">
    <citation type="journal article" date="2011" name="Stand. Genomic Sci.">
        <title>Complete genome sequence of Desulfobulbus propionicus type strain (1pr3).</title>
        <authorList>
            <person name="Pagani I."/>
            <person name="Lapidus A."/>
            <person name="Nolan M."/>
            <person name="Lucas S."/>
            <person name="Hammon N."/>
            <person name="Deshpande S."/>
            <person name="Cheng J.F."/>
            <person name="Chertkov O."/>
            <person name="Davenport K."/>
            <person name="Tapia R."/>
            <person name="Han C."/>
            <person name="Goodwin L."/>
            <person name="Pitluck S."/>
            <person name="Liolios K."/>
            <person name="Mavromatis K."/>
            <person name="Ivanova N."/>
            <person name="Mikhailova N."/>
            <person name="Pati A."/>
            <person name="Chen A."/>
            <person name="Palaniappan K."/>
            <person name="Land M."/>
            <person name="Hauser L."/>
            <person name="Chang Y.J."/>
            <person name="Jeffries C.D."/>
            <person name="Detter J.C."/>
            <person name="Brambilla E."/>
            <person name="Kannan K.P."/>
            <person name="Djao O.D."/>
            <person name="Rohde M."/>
            <person name="Pukall R."/>
            <person name="Spring S."/>
            <person name="Goker M."/>
            <person name="Sikorski J."/>
            <person name="Woyke T."/>
            <person name="Bristow J."/>
            <person name="Eisen J.A."/>
            <person name="Markowitz V."/>
            <person name="Hugenholtz P."/>
            <person name="Kyrpides N.C."/>
            <person name="Klenk H.P."/>
        </authorList>
    </citation>
    <scope>NUCLEOTIDE SEQUENCE [LARGE SCALE GENOMIC DNA]</scope>
    <source>
        <strain evidence="8">ATCC 33891 / DSM 2032 / 1pr3</strain>
    </source>
</reference>
<dbReference type="InterPro" id="IPR010998">
    <property type="entry name" value="Integrase_recombinase_N"/>
</dbReference>
<dbReference type="InterPro" id="IPR002104">
    <property type="entry name" value="Integrase_catalytic"/>
</dbReference>
<evidence type="ECO:0000313" key="7">
    <source>
        <dbReference type="EMBL" id="ADW16285.1"/>
    </source>
</evidence>
<keyword evidence="2 4" id="KW-0238">DNA-binding</keyword>
<dbReference type="GO" id="GO:0003677">
    <property type="term" value="F:DNA binding"/>
    <property type="evidence" value="ECO:0007669"/>
    <property type="project" value="UniProtKB-UniRule"/>
</dbReference>
<keyword evidence="8" id="KW-1185">Reference proteome</keyword>
<evidence type="ECO:0000259" key="5">
    <source>
        <dbReference type="PROSITE" id="PS51898"/>
    </source>
</evidence>
<dbReference type="InterPro" id="IPR050090">
    <property type="entry name" value="Tyrosine_recombinase_XerCD"/>
</dbReference>
<evidence type="ECO:0000256" key="2">
    <source>
        <dbReference type="ARBA" id="ARBA00023125"/>
    </source>
</evidence>
<proteinExistence type="predicted"/>